<dbReference type="CDD" id="cd21510">
    <property type="entry name" value="agarase_cat"/>
    <property type="match status" value="1"/>
</dbReference>
<dbReference type="RefSeq" id="WP_010925629.1">
    <property type="nucleotide sequence ID" value="NC_002806.1"/>
</dbReference>
<dbReference type="InterPro" id="IPR005084">
    <property type="entry name" value="CBM6"/>
</dbReference>
<dbReference type="EMBL" id="AF339846">
    <property type="protein sequence ID" value="AAK62837.1"/>
    <property type="molecule type" value="Genomic_DNA"/>
</dbReference>
<dbReference type="Pfam" id="PF18962">
    <property type="entry name" value="Por_Secre_tail"/>
    <property type="match status" value="1"/>
</dbReference>
<dbReference type="InterPro" id="IPR040527">
    <property type="entry name" value="Beta-sand_Porphyrn"/>
</dbReference>
<keyword evidence="1" id="KW-0732">Signal</keyword>
<dbReference type="Pfam" id="PF18206">
    <property type="entry name" value="Porphyrn_cat_1"/>
    <property type="match status" value="1"/>
</dbReference>
<dbReference type="InterPro" id="IPR006584">
    <property type="entry name" value="Cellulose-bd_IV"/>
</dbReference>
<feature type="domain" description="CBM6" evidence="2">
    <location>
        <begin position="882"/>
        <end position="1013"/>
    </location>
</feature>
<dbReference type="Gene3D" id="2.60.120.1200">
    <property type="match status" value="1"/>
</dbReference>
<dbReference type="InterPro" id="IPR003343">
    <property type="entry name" value="Big_2"/>
</dbReference>
<dbReference type="CAZy" id="CBM6">
    <property type="family name" value="Carbohydrate-Binding Module Family 6"/>
</dbReference>
<protein>
    <submittedName>
        <fullName evidence="3">MS115, putative beta-agarase</fullName>
    </submittedName>
</protein>
<sequence length="1330" mass="143942">MYGKVVLFTVLFLGNIFCLYSQGVQVDVNLNVKHSVGGVSDFGRDRHMTVHSSLTEPDWQGEEAKMDYLLTDLDTYLGRDNGSATWKFASTPQDPNNPHHPSVDSMQAFGDWLKGEYESLTNRHQYESRASGMIMGTNAHPTYPTLSWYANGSTWTDPQWQPKDVQTSADWVTEYLDKFFAHSPSVDGEPLPKYWEVVNEPDMEYMTGKFMVTSQEKIWEYHNLVAQGVKERLGTDAPLIGGMTWGLHDLFAGDGLSRYQPDYLDQYLDAETAEFYRNAAATQWPGNQNQPWYQWDVQWKGFIDAAGANMDFYSVHFYDWPTYNASGGAVRSGGHVEATLDMLEWYDVQKFGVSNRKPVVISEYGAVQGSWTYLPHDNRYDWECIKPFNSMLMQFLERPDYIIYTLPFTPIKAQWGDVDQNGDGTPEYVYQYKLMRDDDHDGNWEWSDYIKFYELWSEVKGTRIDTKSTDPDIQIDAYVDGKDVFLILNNLENQATTIHLNLYEDFGNNVQNVNIKHLHLTGTSTVTLDNNDHATAPESVQLAGDGTMVIKYTYGSAVNINHNSIEKKFYGESLSGTVPNRVSIPNGEMTMQINGVDVPADASKAEAMLRITCALYNDDDNQVGHLSIDKLTVNGTEIETPLDWRGTNQVRNRYFSTLEIPVPVGLLQTNNTFTVDFHHVGEVAVVNLQTWEFSKVPGRSTSSDPVAVTGVTVSPGSPTVAQGSTVQMTAHVQPTNATDQSVTWSSSNANVASVNASGEVTGIAQGTATITATTNDGGFIASTQVMVTTGDVDVTGVSVTPTSASLLVGQSIDLTETVSPTNATDKSVTWTTSNSAVVTVNGSGLVTAKGNGSATVTVTTNDGGFTAQSAVTVTTGGGGSAIVIEAESFTSTGGTTDDSPYGGPGIGVNNAGTNINYVNSEDWAEYGINVSEAGTYQIEYQISTPSNNAQVRFELDGNVVSTDNVPNNGQWDSYTKLIAGSTISTLSTGSHTVRLVASGANAWQWNLDKVTLTKTGSSTVNVTGVSASPTNVSLSIGGSTDLTETVNPGNATDKSVSWSSNNTAVATVDANGLVSAVGAGTAVITVTTSDGGHTATCSVTVSGGNSVELTIQAEDFATTGGTHDGFQVYSVNGVTATNWNQTGDWADYSVTIPEAGDYSIEYFMGTTVNGAAVTISVDGAVQRTDAVPNNGNWDVFESLKVGGRISLNAGSHTIRLLGDGTNGWEWNMDRFVLSKGAASSRVESSSSSQIVNQGISIYPVPADDKITVRGLAPDLYQLTISNVSGKIVRKMSVEGPNDYILDVGDLKTGVYFLHFHGSKTTFNARIIMQH</sequence>
<dbReference type="SUPFAM" id="SSF49373">
    <property type="entry name" value="Invasin/intimin cell-adhesion fragments"/>
    <property type="match status" value="3"/>
</dbReference>
<dbReference type="Gene3D" id="2.60.40.1080">
    <property type="match status" value="3"/>
</dbReference>
<dbReference type="InterPro" id="IPR008964">
    <property type="entry name" value="Invasin/intimin_cell_adhesion"/>
</dbReference>
<reference evidence="3" key="1">
    <citation type="journal article" date="2001" name="Appl. Environ. Microbiol.">
        <title>Sequence analysis of a 101-kilobase plasmid required for agar degradation by a Microscilla isolate.</title>
        <authorList>
            <person name="Zhong Z."/>
            <person name="Toukdarian A."/>
            <person name="Helinski D."/>
            <person name="Knauf V."/>
            <person name="Sykes S."/>
            <person name="Wilkinson J.E."/>
            <person name="O'Bryne C."/>
            <person name="Shea T."/>
            <person name="DeLoughery C."/>
            <person name="Caspi R."/>
        </authorList>
    </citation>
    <scope>NUCLEOTIDE SEQUENCE</scope>
    <source>
        <strain evidence="3">PRE1</strain>
        <plasmid evidence="3">pSD15</plasmid>
    </source>
</reference>
<geneLocation type="plasmid" evidence="3">
    <name>pSD15</name>
</geneLocation>
<dbReference type="Pfam" id="PF03422">
    <property type="entry name" value="CBM_6"/>
    <property type="match status" value="2"/>
</dbReference>
<organism evidence="3">
    <name type="scientific">Microscilla sp. PRE1</name>
    <dbReference type="NCBI Taxonomy" id="155537"/>
    <lineage>
        <taxon>Bacteria</taxon>
        <taxon>Pseudomonadati</taxon>
        <taxon>Bacteroidota</taxon>
        <taxon>Cytophagia</taxon>
        <taxon>Cytophagales</taxon>
        <taxon>Microscillaceae</taxon>
        <taxon>Microscilla</taxon>
    </lineage>
</organism>
<dbReference type="InterPro" id="IPR041224">
    <property type="entry name" value="BPA_C"/>
</dbReference>
<dbReference type="InterPro" id="IPR017853">
    <property type="entry name" value="GH"/>
</dbReference>
<dbReference type="GO" id="GO:0030246">
    <property type="term" value="F:carbohydrate binding"/>
    <property type="evidence" value="ECO:0007669"/>
    <property type="project" value="InterPro"/>
</dbReference>
<dbReference type="SUPFAM" id="SSF51445">
    <property type="entry name" value="(Trans)glycosidases"/>
    <property type="match status" value="1"/>
</dbReference>
<dbReference type="Pfam" id="PF18040">
    <property type="entry name" value="BPA_C"/>
    <property type="match status" value="1"/>
</dbReference>
<dbReference type="PROSITE" id="PS51175">
    <property type="entry name" value="CBM6"/>
    <property type="match status" value="2"/>
</dbReference>
<dbReference type="SUPFAM" id="SSF49785">
    <property type="entry name" value="Galactose-binding domain-like"/>
    <property type="match status" value="2"/>
</dbReference>
<evidence type="ECO:0000313" key="3">
    <source>
        <dbReference type="EMBL" id="AAK62837.1"/>
    </source>
</evidence>
<dbReference type="Pfam" id="PF02368">
    <property type="entry name" value="Big_2"/>
    <property type="match status" value="3"/>
</dbReference>
<name>Q934I7_9BACT</name>
<dbReference type="SMART" id="SM00635">
    <property type="entry name" value="BID_2"/>
    <property type="match status" value="3"/>
</dbReference>
<dbReference type="CDD" id="cd04079">
    <property type="entry name" value="CBM6_agarase-like"/>
    <property type="match status" value="2"/>
</dbReference>
<dbReference type="CAZy" id="GH86">
    <property type="family name" value="Glycoside Hydrolase Family 86"/>
</dbReference>
<dbReference type="InterPro" id="IPR008979">
    <property type="entry name" value="Galactose-bd-like_sf"/>
</dbReference>
<dbReference type="InterPro" id="IPR026444">
    <property type="entry name" value="Secre_tail"/>
</dbReference>
<feature type="domain" description="CBM6" evidence="2">
    <location>
        <begin position="1109"/>
        <end position="1234"/>
    </location>
</feature>
<dbReference type="Gene3D" id="3.20.20.80">
    <property type="entry name" value="Glycosidases"/>
    <property type="match status" value="1"/>
</dbReference>
<evidence type="ECO:0000256" key="1">
    <source>
        <dbReference type="ARBA" id="ARBA00022729"/>
    </source>
</evidence>
<dbReference type="NCBIfam" id="TIGR04183">
    <property type="entry name" value="Por_Secre_tail"/>
    <property type="match status" value="1"/>
</dbReference>
<evidence type="ECO:0000259" key="2">
    <source>
        <dbReference type="PROSITE" id="PS51175"/>
    </source>
</evidence>
<proteinExistence type="predicted"/>
<accession>Q934I7</accession>
<dbReference type="SMART" id="SM00606">
    <property type="entry name" value="CBD_IV"/>
    <property type="match status" value="2"/>
</dbReference>
<dbReference type="Gene3D" id="2.60.120.260">
    <property type="entry name" value="Galactose-binding domain-like"/>
    <property type="match status" value="2"/>
</dbReference>
<keyword evidence="3" id="KW-0614">Plasmid</keyword>